<keyword evidence="3" id="KW-1185">Reference proteome</keyword>
<feature type="non-terminal residue" evidence="2">
    <location>
        <position position="327"/>
    </location>
</feature>
<accession>A0A7R9BTA0</accession>
<reference evidence="2" key="1">
    <citation type="submission" date="2020-11" db="EMBL/GenBank/DDBJ databases">
        <authorList>
            <person name="Tran Van P."/>
        </authorList>
    </citation>
    <scope>NUCLEOTIDE SEQUENCE</scope>
</reference>
<organism evidence="2">
    <name type="scientific">Notodromas monacha</name>
    <dbReference type="NCBI Taxonomy" id="399045"/>
    <lineage>
        <taxon>Eukaryota</taxon>
        <taxon>Metazoa</taxon>
        <taxon>Ecdysozoa</taxon>
        <taxon>Arthropoda</taxon>
        <taxon>Crustacea</taxon>
        <taxon>Oligostraca</taxon>
        <taxon>Ostracoda</taxon>
        <taxon>Podocopa</taxon>
        <taxon>Podocopida</taxon>
        <taxon>Cypridocopina</taxon>
        <taxon>Cypridoidea</taxon>
        <taxon>Cyprididae</taxon>
        <taxon>Notodromas</taxon>
    </lineage>
</organism>
<feature type="region of interest" description="Disordered" evidence="1">
    <location>
        <begin position="1"/>
        <end position="20"/>
    </location>
</feature>
<proteinExistence type="predicted"/>
<name>A0A7R9BTA0_9CRUS</name>
<evidence type="ECO:0000313" key="3">
    <source>
        <dbReference type="Proteomes" id="UP000678499"/>
    </source>
</evidence>
<dbReference type="AlphaFoldDB" id="A0A7R9BTA0"/>
<dbReference type="Proteomes" id="UP000678499">
    <property type="component" value="Unassembled WGS sequence"/>
</dbReference>
<dbReference type="EMBL" id="CAJPEX010002679">
    <property type="protein sequence ID" value="CAG0921338.1"/>
    <property type="molecule type" value="Genomic_DNA"/>
</dbReference>
<gene>
    <name evidence="2" type="ORF">NMOB1V02_LOCUS8837</name>
</gene>
<dbReference type="EMBL" id="OA884716">
    <property type="protein sequence ID" value="CAD7281186.1"/>
    <property type="molecule type" value="Genomic_DNA"/>
</dbReference>
<sequence>MITRGNRHPTARVATGTRSKTKHLPRDYSLVSSWPWYTGDQTNEFHLKENVVVKELIITFKEAVLPDNERKYAQRSREGEKKMKFLWGKNENRTSNGTDIISLRFRIRFVPGSSPEACLIMTSSELRPESQLLFKFLRLMRFAFQKWGPISETRIDDIPSLLPERSIIQGPLSSASKQYLYCFICAVLEALRIAHSNVVGWLVNFLPFLATLSHRIGALCKRRRGSCEASSSSSRSRMANELGKVSSRGAGDDAAIADPITESRLLSDVPHVHHALDPEIFVGTRLSCTFDGNATKCGNLILFLSCESCSSGGRILRSRTATYLCCN</sequence>
<evidence type="ECO:0000256" key="1">
    <source>
        <dbReference type="SAM" id="MobiDB-lite"/>
    </source>
</evidence>
<protein>
    <submittedName>
        <fullName evidence="2">Uncharacterized protein</fullName>
    </submittedName>
</protein>
<feature type="compositionally biased region" description="Basic residues" evidence="1">
    <location>
        <begin position="1"/>
        <end position="10"/>
    </location>
</feature>
<evidence type="ECO:0000313" key="2">
    <source>
        <dbReference type="EMBL" id="CAD7281186.1"/>
    </source>
</evidence>